<organism evidence="1 2">
    <name type="scientific">Salmonella phage vB_Sen_I1</name>
    <dbReference type="NCBI Taxonomy" id="2723910"/>
    <lineage>
        <taxon>Viruses</taxon>
        <taxon>Duplodnaviria</taxon>
        <taxon>Heunggongvirae</taxon>
        <taxon>Uroviricota</taxon>
        <taxon>Caudoviricetes</taxon>
        <taxon>Demerecviridae</taxon>
        <taxon>Markadamsvirinae</taxon>
        <taxon>Tequintavirus</taxon>
        <taxon>Tequintavirus tvI1</taxon>
    </lineage>
</organism>
<gene>
    <name evidence="1" type="ORF">vBSenI1_13</name>
</gene>
<dbReference type="EMBL" id="MT233524">
    <property type="protein sequence ID" value="QJA17774.1"/>
    <property type="molecule type" value="Genomic_DNA"/>
</dbReference>
<reference evidence="1 2" key="1">
    <citation type="submission" date="2020-03" db="EMBL/GenBank/DDBJ databases">
        <authorList>
            <person name="Grabski M.Z."/>
        </authorList>
    </citation>
    <scope>NUCLEOTIDE SEQUENCE [LARGE SCALE GENOMIC DNA]</scope>
    <source>
        <strain evidence="2">vB_Sen_I1</strain>
    </source>
</reference>
<evidence type="ECO:0000313" key="2">
    <source>
        <dbReference type="Proteomes" id="UP000516571"/>
    </source>
</evidence>
<evidence type="ECO:0000313" key="1">
    <source>
        <dbReference type="EMBL" id="QJA17774.1"/>
    </source>
</evidence>
<protein>
    <submittedName>
        <fullName evidence="1">Uncharacterized protein</fullName>
    </submittedName>
</protein>
<name>A0A7L5CGW1_9CAUD</name>
<dbReference type="Proteomes" id="UP000516571">
    <property type="component" value="Segment"/>
</dbReference>
<sequence length="42" mass="4933">MGCSIRASPTIMHLMMKRFSLEVTGFSNHFSRLFRTLFVLLR</sequence>
<proteinExistence type="predicted"/>
<accession>A0A7L5CGW1</accession>
<keyword evidence="2" id="KW-1185">Reference proteome</keyword>